<evidence type="ECO:0000256" key="3">
    <source>
        <dbReference type="PIRSR" id="PIRSR640198-3"/>
    </source>
</evidence>
<dbReference type="Gene3D" id="1.10.3290.10">
    <property type="entry name" value="Fido-like domain"/>
    <property type="match status" value="1"/>
</dbReference>
<dbReference type="AlphaFoldDB" id="A0A388TEJ0"/>
<dbReference type="GO" id="GO:0005524">
    <property type="term" value="F:ATP binding"/>
    <property type="evidence" value="ECO:0007669"/>
    <property type="project" value="UniProtKB-KW"/>
</dbReference>
<keyword evidence="2" id="KW-0547">Nucleotide-binding</keyword>
<dbReference type="PANTHER" id="PTHR13504">
    <property type="entry name" value="FIDO DOMAIN-CONTAINING PROTEIN DDB_G0283145"/>
    <property type="match status" value="1"/>
</dbReference>
<gene>
    <name evidence="5" type="ORF">NO1_2132</name>
</gene>
<reference evidence="5 6" key="1">
    <citation type="journal article" date="2019" name="ISME J.">
        <title>Genome analyses of uncultured TG2/ZB3 bacteria in 'Margulisbacteria' specifically attached to ectosymbiotic spirochetes of protists in the termite gut.</title>
        <authorList>
            <person name="Utami Y.D."/>
            <person name="Kuwahara H."/>
            <person name="Igai K."/>
            <person name="Murakami T."/>
            <person name="Sugaya K."/>
            <person name="Morikawa T."/>
            <person name="Nagura Y."/>
            <person name="Yuki M."/>
            <person name="Deevong P."/>
            <person name="Inoue T."/>
            <person name="Kihara K."/>
            <person name="Lo N."/>
            <person name="Yamada A."/>
            <person name="Ohkuma M."/>
            <person name="Hongoh Y."/>
        </authorList>
    </citation>
    <scope>NUCLEOTIDE SEQUENCE [LARGE SCALE GENOMIC DNA]</scope>
    <source>
        <strain evidence="5">NkOx7-01</strain>
    </source>
</reference>
<feature type="active site" evidence="1">
    <location>
        <position position="173"/>
    </location>
</feature>
<evidence type="ECO:0000313" key="5">
    <source>
        <dbReference type="EMBL" id="GBR75070.1"/>
    </source>
</evidence>
<evidence type="ECO:0000313" key="6">
    <source>
        <dbReference type="Proteomes" id="UP000269352"/>
    </source>
</evidence>
<sequence>MINQITKNKIAKLTTKYHKAARGNKQGLSDIAIAEIPEMVYNSNAIENSTLSLRDTEDILFYNKIKKDHDIREIYEAKNLAKIMENLLKKPRQPLTIELILSWHKILLTGIHDDWAGRFRRRGEWVRVGGHVGANPRFASGLMQKLVEKYRTDDKLYFLDKIAWFHAEFETIHPFCDGNGRMGRALINQQLLAL</sequence>
<feature type="binding site" evidence="2">
    <location>
        <begin position="177"/>
        <end position="184"/>
    </location>
    <ligand>
        <name>ATP</name>
        <dbReference type="ChEBI" id="CHEBI:30616"/>
    </ligand>
</feature>
<dbReference type="InterPro" id="IPR036597">
    <property type="entry name" value="Fido-like_dom_sf"/>
</dbReference>
<feature type="domain" description="Fido" evidence="4">
    <location>
        <begin position="95"/>
        <end position="194"/>
    </location>
</feature>
<dbReference type="Proteomes" id="UP000269352">
    <property type="component" value="Unassembled WGS sequence"/>
</dbReference>
<dbReference type="SUPFAM" id="SSF140931">
    <property type="entry name" value="Fic-like"/>
    <property type="match status" value="1"/>
</dbReference>
<name>A0A388TEJ0_TERA1</name>
<organism evidence="5 6">
    <name type="scientific">Termititenax aidoneus</name>
    <dbReference type="NCBI Taxonomy" id="2218524"/>
    <lineage>
        <taxon>Bacteria</taxon>
        <taxon>Bacillati</taxon>
        <taxon>Candidatus Margulisiibacteriota</taxon>
        <taxon>Candidatus Termititenacia</taxon>
        <taxon>Candidatus Termititenacales</taxon>
        <taxon>Candidatus Termititenacaceae</taxon>
        <taxon>Candidatus Termititenax</taxon>
    </lineage>
</organism>
<feature type="binding site" evidence="2">
    <location>
        <begin position="128"/>
        <end position="131"/>
    </location>
    <ligand>
        <name>ATP</name>
        <dbReference type="ChEBI" id="CHEBI:30616"/>
    </ligand>
</feature>
<comment type="caution">
    <text evidence="5">The sequence shown here is derived from an EMBL/GenBank/DDBJ whole genome shotgun (WGS) entry which is preliminary data.</text>
</comment>
<evidence type="ECO:0000259" key="4">
    <source>
        <dbReference type="PROSITE" id="PS51459"/>
    </source>
</evidence>
<dbReference type="EMBL" id="BGZN01000149">
    <property type="protein sequence ID" value="GBR75070.1"/>
    <property type="molecule type" value="Genomic_DNA"/>
</dbReference>
<accession>A0A388TEJ0</accession>
<proteinExistence type="predicted"/>
<dbReference type="PANTHER" id="PTHR13504:SF38">
    <property type="entry name" value="FIDO DOMAIN-CONTAINING PROTEIN"/>
    <property type="match status" value="1"/>
</dbReference>
<feature type="non-terminal residue" evidence="5">
    <location>
        <position position="194"/>
    </location>
</feature>
<dbReference type="PROSITE" id="PS51459">
    <property type="entry name" value="FIDO"/>
    <property type="match status" value="1"/>
</dbReference>
<keyword evidence="6" id="KW-1185">Reference proteome</keyword>
<dbReference type="InterPro" id="IPR040198">
    <property type="entry name" value="Fido_containing"/>
</dbReference>
<dbReference type="InterPro" id="IPR003812">
    <property type="entry name" value="Fido"/>
</dbReference>
<dbReference type="Pfam" id="PF02661">
    <property type="entry name" value="Fic"/>
    <property type="match status" value="1"/>
</dbReference>
<evidence type="ECO:0000256" key="1">
    <source>
        <dbReference type="PIRSR" id="PIRSR640198-1"/>
    </source>
</evidence>
<evidence type="ECO:0000256" key="2">
    <source>
        <dbReference type="PIRSR" id="PIRSR640198-2"/>
    </source>
</evidence>
<protein>
    <submittedName>
        <fullName evidence="5">Protein Fic family</fullName>
    </submittedName>
</protein>
<feature type="site" description="Important for autoinhibition of adenylyltransferase activity" evidence="3">
    <location>
        <position position="47"/>
    </location>
</feature>
<keyword evidence="2" id="KW-0067">ATP-binding</keyword>